<evidence type="ECO:0000256" key="1">
    <source>
        <dbReference type="SAM" id="MobiDB-lite"/>
    </source>
</evidence>
<organism evidence="2 3">
    <name type="scientific">Komagataeibacter medellinensis (strain NBRC 3288 / BCRC 11682 / LMG 1693 / Kondo 51)</name>
    <name type="common">Gluconacetobacter medellinensis</name>
    <dbReference type="NCBI Taxonomy" id="634177"/>
    <lineage>
        <taxon>Bacteria</taxon>
        <taxon>Pseudomonadati</taxon>
        <taxon>Pseudomonadota</taxon>
        <taxon>Alphaproteobacteria</taxon>
        <taxon>Acetobacterales</taxon>
        <taxon>Acetobacteraceae</taxon>
        <taxon>Komagataeibacter</taxon>
    </lineage>
</organism>
<sequence>MKIRQAASVAANIDRQHGNRIDGGRMNDKGTPIKTEKPLIPSLKLLQAQTQPCAGVHDKGLQVQGIVDGIPTGMSNGLLYHVHVKMTGTKRQMPFFIRDFCRWTILPAHEWYSLLQYMTCPFPIICYRSHSSGQLFQKINYF</sequence>
<accession>G2I7E3</accession>
<evidence type="ECO:0000313" key="3">
    <source>
        <dbReference type="Proteomes" id="UP000009044"/>
    </source>
</evidence>
<feature type="compositionally biased region" description="Basic and acidic residues" evidence="1">
    <location>
        <begin position="14"/>
        <end position="28"/>
    </location>
</feature>
<dbReference type="Proteomes" id="UP000009044">
    <property type="component" value="Chromosome"/>
</dbReference>
<dbReference type="PATRIC" id="fig|634177.7.peg.1859"/>
<name>G2I7E3_KOMMN</name>
<dbReference type="EMBL" id="AP012159">
    <property type="protein sequence ID" value="BAK84040.1"/>
    <property type="molecule type" value="Genomic_DNA"/>
</dbReference>
<dbReference type="AlphaFoldDB" id="G2I7E3"/>
<dbReference type="KEGG" id="gxy:GLX_16280"/>
<protein>
    <submittedName>
        <fullName evidence="2">Uncharacterized protein</fullName>
    </submittedName>
</protein>
<dbReference type="HOGENOM" id="CLU_1813264_0_0_5"/>
<gene>
    <name evidence="2" type="ordered locus">GLX_16280</name>
</gene>
<reference evidence="3" key="1">
    <citation type="journal article" date="2011" name="J. Bacteriol.">
        <title>Complete genome sequence of NBRC 3288, a unique cellulose-nonproducing strain of Gluconacetobacter xylinus isolated from vinegar.</title>
        <authorList>
            <person name="Ogino H."/>
            <person name="Azuma Y."/>
            <person name="Hosoyama A."/>
            <person name="Nakazawa H."/>
            <person name="Matsutani M."/>
            <person name="Hasegawa A."/>
            <person name="Otsuyama K."/>
            <person name="Matsushita K."/>
            <person name="Fujita N."/>
            <person name="Shirai M."/>
        </authorList>
    </citation>
    <scope>NUCLEOTIDE SEQUENCE [LARGE SCALE GENOMIC DNA]</scope>
    <source>
        <strain evidence="3">NBRC 3288 / BCRC 11682 / LMG 1693</strain>
    </source>
</reference>
<feature type="region of interest" description="Disordered" evidence="1">
    <location>
        <begin position="1"/>
        <end position="33"/>
    </location>
</feature>
<proteinExistence type="predicted"/>
<evidence type="ECO:0000313" key="2">
    <source>
        <dbReference type="EMBL" id="BAK84040.1"/>
    </source>
</evidence>